<dbReference type="SUPFAM" id="SSF75615">
    <property type="entry name" value="Siroheme synthase middle domains-like"/>
    <property type="match status" value="1"/>
</dbReference>
<dbReference type="NCBIfam" id="TIGR01470">
    <property type="entry name" value="cysG_Nterm"/>
    <property type="match status" value="1"/>
</dbReference>
<dbReference type="InterPro" id="IPR000878">
    <property type="entry name" value="4pyrrol_Mease"/>
</dbReference>
<evidence type="ECO:0000259" key="9">
    <source>
        <dbReference type="Pfam" id="PF10414"/>
    </source>
</evidence>
<evidence type="ECO:0000256" key="4">
    <source>
        <dbReference type="ARBA" id="ARBA00023027"/>
    </source>
</evidence>
<sequence length="344" mass="36638">MQHFPIYLDLDNRRVVLSGGGETALAKLRLILKTTAQVEVFAETAKPDLQRLARAGKLTLHFRRMTANDAAGAALVYAAEDDATLDAETARLAHASGAMVNIVDNLEASDFITPAIVDRDPVTIAIGTEGAAPVLARMIKEDLEARLPSELGLMARVGKAFRAMADRLPMGRKRRDFWAEYYQEIGPRLSEGGAAALEGGLETLLDKHLAAEERSGHLDLAGTGPGDPELMTLAARKALDAADLVIHAPGTPGGVLELARREAWRVEATDEEAAVARAGRAIARGLQVVWLVPGAPPRALAARLAGEGWSFRLIPGIAAPVQARTPANQPGRPPASTTDRETAR</sequence>
<dbReference type="GO" id="GO:0043115">
    <property type="term" value="F:precorrin-2 dehydrogenase activity"/>
    <property type="evidence" value="ECO:0007669"/>
    <property type="project" value="UniProtKB-EC"/>
</dbReference>
<name>A0A6B2K581_9RHOB</name>
<keyword evidence="3" id="KW-0560">Oxidoreductase</keyword>
<dbReference type="Pfam" id="PF13241">
    <property type="entry name" value="NAD_binding_7"/>
    <property type="match status" value="1"/>
</dbReference>
<comment type="caution">
    <text evidence="11">The sequence shown here is derived from an EMBL/GenBank/DDBJ whole genome shotgun (WGS) entry which is preliminary data.</text>
</comment>
<proteinExistence type="predicted"/>
<dbReference type="Gene3D" id="3.40.1010.10">
    <property type="entry name" value="Cobalt-precorrin-4 Transmethylase, Domain 1"/>
    <property type="match status" value="1"/>
</dbReference>
<evidence type="ECO:0000256" key="5">
    <source>
        <dbReference type="ARBA" id="ARBA00023244"/>
    </source>
</evidence>
<dbReference type="GO" id="GO:0019354">
    <property type="term" value="P:siroheme biosynthetic process"/>
    <property type="evidence" value="ECO:0007669"/>
    <property type="project" value="UniProtKB-UniPathway"/>
</dbReference>
<protein>
    <recommendedName>
        <fullName evidence="2">precorrin-2 dehydrogenase</fullName>
        <ecNumber evidence="2">1.3.1.76</ecNumber>
    </recommendedName>
</protein>
<dbReference type="Pfam" id="PF10414">
    <property type="entry name" value="CysG_dimeriser"/>
    <property type="match status" value="1"/>
</dbReference>
<accession>A0A6B2K581</accession>
<keyword evidence="12" id="KW-1185">Reference proteome</keyword>
<dbReference type="Gene3D" id="3.40.50.720">
    <property type="entry name" value="NAD(P)-binding Rossmann-like Domain"/>
    <property type="match status" value="1"/>
</dbReference>
<dbReference type="UniPathway" id="UPA00262">
    <property type="reaction ID" value="UER00222"/>
</dbReference>
<evidence type="ECO:0000256" key="3">
    <source>
        <dbReference type="ARBA" id="ARBA00023002"/>
    </source>
</evidence>
<dbReference type="InterPro" id="IPR028161">
    <property type="entry name" value="Met8-like"/>
</dbReference>
<feature type="domain" description="Sirohaem synthase dimerisation" evidence="9">
    <location>
        <begin position="151"/>
        <end position="204"/>
    </location>
</feature>
<gene>
    <name evidence="11" type="ORF">GZA08_13115</name>
</gene>
<dbReference type="InterPro" id="IPR036291">
    <property type="entry name" value="NAD(P)-bd_dom_sf"/>
</dbReference>
<dbReference type="Gene3D" id="3.30.160.110">
    <property type="entry name" value="Siroheme synthase, domain 2"/>
    <property type="match status" value="1"/>
</dbReference>
<comment type="catalytic activity">
    <reaction evidence="6">
        <text>precorrin-2 + NAD(+) = sirohydrochlorin + NADH + 2 H(+)</text>
        <dbReference type="Rhea" id="RHEA:15613"/>
        <dbReference type="ChEBI" id="CHEBI:15378"/>
        <dbReference type="ChEBI" id="CHEBI:57540"/>
        <dbReference type="ChEBI" id="CHEBI:57945"/>
        <dbReference type="ChEBI" id="CHEBI:58351"/>
        <dbReference type="ChEBI" id="CHEBI:58827"/>
        <dbReference type="EC" id="1.3.1.76"/>
    </reaction>
</comment>
<evidence type="ECO:0000259" key="10">
    <source>
        <dbReference type="Pfam" id="PF14824"/>
    </source>
</evidence>
<dbReference type="Pfam" id="PF14824">
    <property type="entry name" value="Sirohm_synth_M"/>
    <property type="match status" value="1"/>
</dbReference>
<dbReference type="Pfam" id="PF00590">
    <property type="entry name" value="TP_methylase"/>
    <property type="match status" value="1"/>
</dbReference>
<dbReference type="InterPro" id="IPR019478">
    <property type="entry name" value="Sirohaem_synthase_dimer_dom"/>
</dbReference>
<dbReference type="EC" id="1.3.1.76" evidence="2"/>
<dbReference type="EMBL" id="JAAGAB010000003">
    <property type="protein sequence ID" value="NDV01906.1"/>
    <property type="molecule type" value="Genomic_DNA"/>
</dbReference>
<keyword evidence="4" id="KW-0520">NAD</keyword>
<dbReference type="Proteomes" id="UP000474757">
    <property type="component" value="Unassembled WGS sequence"/>
</dbReference>
<dbReference type="PANTHER" id="PTHR35330">
    <property type="entry name" value="SIROHEME BIOSYNTHESIS PROTEIN MET8"/>
    <property type="match status" value="1"/>
</dbReference>
<evidence type="ECO:0000313" key="12">
    <source>
        <dbReference type="Proteomes" id="UP000474757"/>
    </source>
</evidence>
<dbReference type="InterPro" id="IPR035996">
    <property type="entry name" value="4pyrrol_Methylase_sf"/>
</dbReference>
<dbReference type="AlphaFoldDB" id="A0A6B2K581"/>
<dbReference type="RefSeq" id="WP_163894372.1">
    <property type="nucleotide sequence ID" value="NZ_JAAFYS010000003.1"/>
</dbReference>
<dbReference type="InterPro" id="IPR006367">
    <property type="entry name" value="Sirohaem_synthase_N"/>
</dbReference>
<organism evidence="11 12">
    <name type="scientific">Pseudoroseicyclus tamaricis</name>
    <dbReference type="NCBI Taxonomy" id="2705421"/>
    <lineage>
        <taxon>Bacteria</taxon>
        <taxon>Pseudomonadati</taxon>
        <taxon>Pseudomonadota</taxon>
        <taxon>Alphaproteobacteria</taxon>
        <taxon>Rhodobacterales</taxon>
        <taxon>Paracoccaceae</taxon>
        <taxon>Pseudoroseicyclus</taxon>
    </lineage>
</organism>
<dbReference type="GO" id="GO:0008168">
    <property type="term" value="F:methyltransferase activity"/>
    <property type="evidence" value="ECO:0007669"/>
    <property type="project" value="InterPro"/>
</dbReference>
<comment type="pathway">
    <text evidence="1">Porphyrin-containing compound metabolism; siroheme biosynthesis; sirohydrochlorin from precorrin-2: step 1/1.</text>
</comment>
<feature type="domain" description="Tetrapyrrole methylase" evidence="8">
    <location>
        <begin position="220"/>
        <end position="325"/>
    </location>
</feature>
<feature type="region of interest" description="Disordered" evidence="7">
    <location>
        <begin position="322"/>
        <end position="344"/>
    </location>
</feature>
<evidence type="ECO:0000313" key="11">
    <source>
        <dbReference type="EMBL" id="NDV01906.1"/>
    </source>
</evidence>
<reference evidence="11 12" key="1">
    <citation type="submission" date="2020-02" db="EMBL/GenBank/DDBJ databases">
        <title>Pseudoroseicyclus tamarix, sp. nov., isolated from offshore sediment of a Tamarix chinensis forest.</title>
        <authorList>
            <person name="Gai Y."/>
        </authorList>
    </citation>
    <scope>NUCLEOTIDE SEQUENCE [LARGE SCALE GENOMIC DNA]</scope>
    <source>
        <strain evidence="11 12">CLL3-39</strain>
    </source>
</reference>
<dbReference type="InterPro" id="IPR014777">
    <property type="entry name" value="4pyrrole_Mease_sub1"/>
</dbReference>
<dbReference type="SUPFAM" id="SSF51735">
    <property type="entry name" value="NAD(P)-binding Rossmann-fold domains"/>
    <property type="match status" value="1"/>
</dbReference>
<evidence type="ECO:0000256" key="2">
    <source>
        <dbReference type="ARBA" id="ARBA00012400"/>
    </source>
</evidence>
<dbReference type="PANTHER" id="PTHR35330:SF1">
    <property type="entry name" value="SIROHEME BIOSYNTHESIS PROTEIN MET8"/>
    <property type="match status" value="1"/>
</dbReference>
<keyword evidence="5" id="KW-0627">Porphyrin biosynthesis</keyword>
<dbReference type="InterPro" id="IPR028281">
    <property type="entry name" value="Sirohaem_synthase_central"/>
</dbReference>
<evidence type="ECO:0000256" key="7">
    <source>
        <dbReference type="SAM" id="MobiDB-lite"/>
    </source>
</evidence>
<evidence type="ECO:0000259" key="8">
    <source>
        <dbReference type="Pfam" id="PF00590"/>
    </source>
</evidence>
<evidence type="ECO:0000256" key="1">
    <source>
        <dbReference type="ARBA" id="ARBA00005010"/>
    </source>
</evidence>
<dbReference type="SUPFAM" id="SSF53790">
    <property type="entry name" value="Tetrapyrrole methylase"/>
    <property type="match status" value="1"/>
</dbReference>
<evidence type="ECO:0000256" key="6">
    <source>
        <dbReference type="ARBA" id="ARBA00047561"/>
    </source>
</evidence>
<feature type="domain" description="Siroheme synthase central" evidence="10">
    <location>
        <begin position="119"/>
        <end position="145"/>
    </location>
</feature>
<dbReference type="GO" id="GO:0004325">
    <property type="term" value="F:ferrochelatase activity"/>
    <property type="evidence" value="ECO:0007669"/>
    <property type="project" value="InterPro"/>
</dbReference>